<evidence type="ECO:0000256" key="3">
    <source>
        <dbReference type="HAMAP-Rule" id="MF_00245"/>
    </source>
</evidence>
<evidence type="ECO:0000313" key="4">
    <source>
        <dbReference type="EMBL" id="OUP52527.1"/>
    </source>
</evidence>
<proteinExistence type="inferred from homology"/>
<comment type="function">
    <text evidence="2 3">Might take part in the signal recognition particle (SRP) pathway. This is inferred from the conservation of its genetic proximity to ftsY/ffh. May be a regulatory protein.</text>
</comment>
<dbReference type="STRING" id="501571.GCA_900143195_01879"/>
<dbReference type="PANTHER" id="PTHR40083">
    <property type="entry name" value="UPF0122 PROTEIN CBO2450/CLC_2298"/>
    <property type="match status" value="1"/>
</dbReference>
<dbReference type="HAMAP" id="MF_00245">
    <property type="entry name" value="UPF0122"/>
    <property type="match status" value="1"/>
</dbReference>
<comment type="similarity">
    <text evidence="1 3">Belongs to the UPF0122 family.</text>
</comment>
<dbReference type="InterPro" id="IPR036388">
    <property type="entry name" value="WH-like_DNA-bd_sf"/>
</dbReference>
<reference evidence="6 7" key="1">
    <citation type="submission" date="2017-04" db="EMBL/GenBank/DDBJ databases">
        <title>Function of individual gut microbiota members based on whole genome sequencing of pure cultures obtained from chicken caecum.</title>
        <authorList>
            <person name="Medvecky M."/>
            <person name="Cejkova D."/>
            <person name="Polansky O."/>
            <person name="Karasova D."/>
            <person name="Kubasova T."/>
            <person name="Cizek A."/>
            <person name="Rychlik I."/>
        </authorList>
    </citation>
    <scope>NUCLEOTIDE SEQUENCE [LARGE SCALE GENOMIC DNA]</scope>
    <source>
        <strain evidence="6">An179</strain>
        <strain evidence="7">An180</strain>
    </source>
</reference>
<dbReference type="EMBL" id="NFKL01000011">
    <property type="protein sequence ID" value="OUP57867.1"/>
    <property type="molecule type" value="Genomic_DNA"/>
</dbReference>
<gene>
    <name evidence="5" type="ORF">B5F15_08665</name>
    <name evidence="4" type="ORF">B5F17_08570</name>
</gene>
<dbReference type="Proteomes" id="UP000195326">
    <property type="component" value="Unassembled WGS sequence"/>
</dbReference>
<evidence type="ECO:0000313" key="6">
    <source>
        <dbReference type="Proteomes" id="UP000195326"/>
    </source>
</evidence>
<dbReference type="Pfam" id="PF04297">
    <property type="entry name" value="UPF0122"/>
    <property type="match status" value="1"/>
</dbReference>
<name>A0A1Y4LME8_9FIRM</name>
<dbReference type="SUPFAM" id="SSF88659">
    <property type="entry name" value="Sigma3 and sigma4 domains of RNA polymerase sigma factors"/>
    <property type="match status" value="1"/>
</dbReference>
<evidence type="ECO:0000256" key="2">
    <source>
        <dbReference type="ARBA" id="ARBA00024764"/>
    </source>
</evidence>
<dbReference type="InterPro" id="IPR007394">
    <property type="entry name" value="UPF0122"/>
</dbReference>
<sequence>MKHDHLELCLLFDFYGEMLTDKQRELFDLYYNEDLSLSEIAEHAGITRQGVRDAVVRAEHTLTALEDKLHLVSRYGKIDQHVEALGQEIKMLSHINANYMQNAEIGKILTHMQEHIRAITG</sequence>
<dbReference type="Gene3D" id="1.10.10.10">
    <property type="entry name" value="Winged helix-like DNA-binding domain superfamily/Winged helix DNA-binding domain"/>
    <property type="match status" value="1"/>
</dbReference>
<dbReference type="EMBL" id="NFKK01000009">
    <property type="protein sequence ID" value="OUP52527.1"/>
    <property type="molecule type" value="Genomic_DNA"/>
</dbReference>
<protein>
    <recommendedName>
        <fullName evidence="3">UPF0122 protein B5F15_08665</fullName>
    </recommendedName>
</protein>
<reference evidence="5" key="2">
    <citation type="journal article" date="2018" name="BMC Genomics">
        <title>Whole genome sequencing and function prediction of 133 gut anaerobes isolated from chicken caecum in pure cultures.</title>
        <authorList>
            <person name="Medvecky M."/>
            <person name="Cejkova D."/>
            <person name="Polansky O."/>
            <person name="Karasova D."/>
            <person name="Kubasova T."/>
            <person name="Cizek A."/>
            <person name="Rychlik I."/>
        </authorList>
    </citation>
    <scope>NUCLEOTIDE SEQUENCE</scope>
    <source>
        <strain evidence="5">An179</strain>
        <strain evidence="4">An180</strain>
    </source>
</reference>
<dbReference type="InterPro" id="IPR054831">
    <property type="entry name" value="UPF0122_fam_protein"/>
</dbReference>
<dbReference type="InterPro" id="IPR013324">
    <property type="entry name" value="RNA_pol_sigma_r3/r4-like"/>
</dbReference>
<evidence type="ECO:0000256" key="1">
    <source>
        <dbReference type="ARBA" id="ARBA00008720"/>
    </source>
</evidence>
<accession>A0A1Y4LME8</accession>
<dbReference type="RefSeq" id="WP_016146393.1">
    <property type="nucleotide sequence ID" value="NZ_CABKSA010000001.1"/>
</dbReference>
<evidence type="ECO:0000313" key="5">
    <source>
        <dbReference type="EMBL" id="OUP57867.1"/>
    </source>
</evidence>
<dbReference type="Proteomes" id="UP000195897">
    <property type="component" value="Unassembled WGS sequence"/>
</dbReference>
<organism evidence="5 6">
    <name type="scientific">Butyricicoccus pullicaecorum</name>
    <dbReference type="NCBI Taxonomy" id="501571"/>
    <lineage>
        <taxon>Bacteria</taxon>
        <taxon>Bacillati</taxon>
        <taxon>Bacillota</taxon>
        <taxon>Clostridia</taxon>
        <taxon>Eubacteriales</taxon>
        <taxon>Butyricicoccaceae</taxon>
        <taxon>Butyricicoccus</taxon>
    </lineage>
</organism>
<dbReference type="PANTHER" id="PTHR40083:SF1">
    <property type="entry name" value="UPF0122 PROTEIN YLXM"/>
    <property type="match status" value="1"/>
</dbReference>
<dbReference type="NCBIfam" id="NF045758">
    <property type="entry name" value="YlxM"/>
    <property type="match status" value="1"/>
</dbReference>
<evidence type="ECO:0000313" key="7">
    <source>
        <dbReference type="Proteomes" id="UP000195897"/>
    </source>
</evidence>
<comment type="caution">
    <text evidence="5">The sequence shown here is derived from an EMBL/GenBank/DDBJ whole genome shotgun (WGS) entry which is preliminary data.</text>
</comment>
<dbReference type="AlphaFoldDB" id="A0A1Y4LME8"/>